<comment type="caution">
    <text evidence="1">The sequence shown here is derived from an EMBL/GenBank/DDBJ whole genome shotgun (WGS) entry which is preliminary data.</text>
</comment>
<protein>
    <submittedName>
        <fullName evidence="1">Uncharacterized protein</fullName>
    </submittedName>
</protein>
<dbReference type="EMBL" id="WWEU01000001">
    <property type="protein sequence ID" value="MYM58619.1"/>
    <property type="molecule type" value="Genomic_DNA"/>
</dbReference>
<reference evidence="1 2" key="1">
    <citation type="submission" date="2020-01" db="EMBL/GenBank/DDBJ databases">
        <title>Draft Genome Sequence of Vibrio sp. strain OCN044, Isolated from a Healthy Coral at Palmyra Atoll.</title>
        <authorList>
            <person name="Videau P."/>
            <person name="Loughran R."/>
            <person name="Esquivel A."/>
            <person name="Deadmond M."/>
            <person name="Paddock B.E."/>
            <person name="Saw J.H."/>
            <person name="Ushijima B."/>
        </authorList>
    </citation>
    <scope>NUCLEOTIDE SEQUENCE [LARGE SCALE GENOMIC DNA]</scope>
    <source>
        <strain evidence="1 2">OCN044</strain>
    </source>
</reference>
<dbReference type="AlphaFoldDB" id="A0A6L8LZA9"/>
<keyword evidence="2" id="KW-1185">Reference proteome</keyword>
<gene>
    <name evidence="1" type="ORF">GTG28_05220</name>
</gene>
<evidence type="ECO:0000313" key="2">
    <source>
        <dbReference type="Proteomes" id="UP000478571"/>
    </source>
</evidence>
<organism evidence="1 2">
    <name type="scientific">Vibrio tetraodonis subsp. pristinus</name>
    <dbReference type="NCBI Taxonomy" id="2695891"/>
    <lineage>
        <taxon>Bacteria</taxon>
        <taxon>Pseudomonadati</taxon>
        <taxon>Pseudomonadota</taxon>
        <taxon>Gammaproteobacteria</taxon>
        <taxon>Vibrionales</taxon>
        <taxon>Vibrionaceae</taxon>
        <taxon>Vibrio</taxon>
    </lineage>
</organism>
<dbReference type="Proteomes" id="UP000478571">
    <property type="component" value="Unassembled WGS sequence"/>
</dbReference>
<sequence>MSNPPRQIDGANVIEWAWSGDKPFGYIHYEHWETEQDQKYSSINEAKLNIPLQYQSVNAKWQSQK</sequence>
<accession>A0A6L8LZA9</accession>
<dbReference type="RefSeq" id="WP_160927601.1">
    <property type="nucleotide sequence ID" value="NZ_WWEU01000001.1"/>
</dbReference>
<evidence type="ECO:0000313" key="1">
    <source>
        <dbReference type="EMBL" id="MYM58619.1"/>
    </source>
</evidence>
<proteinExistence type="predicted"/>
<name>A0A6L8LZA9_9VIBR</name>